<evidence type="ECO:0000256" key="2">
    <source>
        <dbReference type="ARBA" id="ARBA00004430"/>
    </source>
</evidence>
<evidence type="ECO:0000259" key="10">
    <source>
        <dbReference type="Pfam" id="PF10243"/>
    </source>
</evidence>
<dbReference type="EMBL" id="JAEFCI010008945">
    <property type="protein sequence ID" value="KAG5458122.1"/>
    <property type="molecule type" value="Genomic_DNA"/>
</dbReference>
<dbReference type="GO" id="GO:0060271">
    <property type="term" value="P:cilium assembly"/>
    <property type="evidence" value="ECO:0007669"/>
    <property type="project" value="TreeGrafter"/>
</dbReference>
<dbReference type="Proteomes" id="UP000673691">
    <property type="component" value="Unassembled WGS sequence"/>
</dbReference>
<proteinExistence type="inferred from homology"/>
<feature type="compositionally biased region" description="Basic residues" evidence="9">
    <location>
        <begin position="111"/>
        <end position="129"/>
    </location>
</feature>
<dbReference type="InterPro" id="IPR042576">
    <property type="entry name" value="TRAF3IP1_N_sf"/>
</dbReference>
<gene>
    <name evidence="11" type="ORF">BJ554DRAFT_1720</name>
</gene>
<dbReference type="GO" id="GO:0036064">
    <property type="term" value="C:ciliary basal body"/>
    <property type="evidence" value="ECO:0007669"/>
    <property type="project" value="TreeGrafter"/>
</dbReference>
<keyword evidence="3" id="KW-0963">Cytoplasm</keyword>
<evidence type="ECO:0000256" key="7">
    <source>
        <dbReference type="ARBA" id="ARBA00023273"/>
    </source>
</evidence>
<keyword evidence="5" id="KW-0175">Coiled coil</keyword>
<keyword evidence="7" id="KW-0966">Cell projection</keyword>
<protein>
    <recommendedName>
        <fullName evidence="10">TRAF3-interacting protein 1 N-terminal domain-containing protein</fullName>
    </recommendedName>
</protein>
<comment type="similarity">
    <text evidence="8">Belongs to the TRAF3IP1 family.</text>
</comment>
<dbReference type="InterPro" id="IPR018799">
    <property type="entry name" value="TRAF3IP1"/>
</dbReference>
<dbReference type="Gene3D" id="1.10.418.50">
    <property type="entry name" value="Microtubule-binding protein MIP-T3"/>
    <property type="match status" value="1"/>
</dbReference>
<organism evidence="11 12">
    <name type="scientific">Olpidium bornovanus</name>
    <dbReference type="NCBI Taxonomy" id="278681"/>
    <lineage>
        <taxon>Eukaryota</taxon>
        <taxon>Fungi</taxon>
        <taxon>Fungi incertae sedis</taxon>
        <taxon>Olpidiomycota</taxon>
        <taxon>Olpidiomycotina</taxon>
        <taxon>Olpidiomycetes</taxon>
        <taxon>Olpidiales</taxon>
        <taxon>Olpidiaceae</taxon>
        <taxon>Olpidium</taxon>
    </lineage>
</organism>
<dbReference type="GO" id="GO:0005930">
    <property type="term" value="C:axoneme"/>
    <property type="evidence" value="ECO:0007669"/>
    <property type="project" value="UniProtKB-SubCell"/>
</dbReference>
<evidence type="ECO:0000313" key="11">
    <source>
        <dbReference type="EMBL" id="KAG5458122.1"/>
    </source>
</evidence>
<dbReference type="GO" id="GO:0008017">
    <property type="term" value="F:microtubule binding"/>
    <property type="evidence" value="ECO:0007669"/>
    <property type="project" value="InterPro"/>
</dbReference>
<dbReference type="GO" id="GO:0042073">
    <property type="term" value="P:intraciliary transport"/>
    <property type="evidence" value="ECO:0007669"/>
    <property type="project" value="TreeGrafter"/>
</dbReference>
<comment type="subcellular location">
    <subcellularLocation>
        <location evidence="2">Cytoplasm</location>
        <location evidence="2">Cytoskeleton</location>
        <location evidence="2">Cilium axoneme</location>
    </subcellularLocation>
    <subcellularLocation>
        <location evidence="1">Cytoplasm</location>
        <location evidence="1">Cytoskeleton</location>
        <location evidence="1">Cilium basal body</location>
    </subcellularLocation>
</comment>
<evidence type="ECO:0000256" key="5">
    <source>
        <dbReference type="ARBA" id="ARBA00023054"/>
    </source>
</evidence>
<evidence type="ECO:0000256" key="8">
    <source>
        <dbReference type="ARBA" id="ARBA00043971"/>
    </source>
</evidence>
<feature type="domain" description="TRAF3-interacting protein 1 N-terminal" evidence="10">
    <location>
        <begin position="7"/>
        <end position="64"/>
    </location>
</feature>
<dbReference type="GO" id="GO:0070507">
    <property type="term" value="P:regulation of microtubule cytoskeleton organization"/>
    <property type="evidence" value="ECO:0007669"/>
    <property type="project" value="TreeGrafter"/>
</dbReference>
<dbReference type="GO" id="GO:0030992">
    <property type="term" value="C:intraciliary transport particle B"/>
    <property type="evidence" value="ECO:0007669"/>
    <property type="project" value="TreeGrafter"/>
</dbReference>
<accession>A0A8H8DHH7</accession>
<feature type="region of interest" description="Disordered" evidence="9">
    <location>
        <begin position="66"/>
        <end position="129"/>
    </location>
</feature>
<evidence type="ECO:0000256" key="4">
    <source>
        <dbReference type="ARBA" id="ARBA00022794"/>
    </source>
</evidence>
<dbReference type="PANTHER" id="PTHR31363:SF0">
    <property type="entry name" value="TRAF3-INTERACTING PROTEIN 1"/>
    <property type="match status" value="1"/>
</dbReference>
<evidence type="ECO:0000313" key="12">
    <source>
        <dbReference type="Proteomes" id="UP000673691"/>
    </source>
</evidence>
<comment type="caution">
    <text evidence="11">The sequence shown here is derived from an EMBL/GenBank/DDBJ whole genome shotgun (WGS) entry which is preliminary data.</text>
</comment>
<keyword evidence="4" id="KW-0970">Cilium biogenesis/degradation</keyword>
<evidence type="ECO:0000256" key="1">
    <source>
        <dbReference type="ARBA" id="ARBA00004120"/>
    </source>
</evidence>
<evidence type="ECO:0000256" key="9">
    <source>
        <dbReference type="SAM" id="MobiDB-lite"/>
    </source>
</evidence>
<keyword evidence="12" id="KW-1185">Reference proteome</keyword>
<dbReference type="Pfam" id="PF10243">
    <property type="entry name" value="MIP-T3"/>
    <property type="match status" value="1"/>
</dbReference>
<dbReference type="InterPro" id="IPR040468">
    <property type="entry name" value="TRAF3IP1_N"/>
</dbReference>
<reference evidence="11 12" key="1">
    <citation type="journal article" name="Sci. Rep.">
        <title>Genome-scale phylogenetic analyses confirm Olpidium as the closest living zoosporic fungus to the non-flagellated, terrestrial fungi.</title>
        <authorList>
            <person name="Chang Y."/>
            <person name="Rochon D."/>
            <person name="Sekimoto S."/>
            <person name="Wang Y."/>
            <person name="Chovatia M."/>
            <person name="Sandor L."/>
            <person name="Salamov A."/>
            <person name="Grigoriev I.V."/>
            <person name="Stajich J.E."/>
            <person name="Spatafora J.W."/>
        </authorList>
    </citation>
    <scope>NUCLEOTIDE SEQUENCE [LARGE SCALE GENOMIC DNA]</scope>
    <source>
        <strain evidence="11">S191</strain>
    </source>
</reference>
<dbReference type="PANTHER" id="PTHR31363">
    <property type="entry name" value="TRAF3-INTERACTING PROTEIN 1"/>
    <property type="match status" value="1"/>
</dbReference>
<keyword evidence="6" id="KW-0206">Cytoskeleton</keyword>
<dbReference type="AlphaFoldDB" id="A0A8H8DHH7"/>
<name>A0A8H8DHH7_9FUNG</name>
<evidence type="ECO:0000256" key="3">
    <source>
        <dbReference type="ARBA" id="ARBA00022490"/>
    </source>
</evidence>
<evidence type="ECO:0000256" key="6">
    <source>
        <dbReference type="ARBA" id="ARBA00023212"/>
    </source>
</evidence>
<dbReference type="OrthoDB" id="10258914at2759"/>
<feature type="compositionally biased region" description="Basic residues" evidence="9">
    <location>
        <begin position="72"/>
        <end position="83"/>
    </location>
</feature>
<sequence length="129" mass="14161">MNDSVAAKTQSALSAYVKNAPLTPKLLSKPPFRYLHDLISELIKSSGYAADLFSKEEADAANIKVESYPSHAGRKKKKKKKGRKGAEFACSPTAEFATPGRQGSEPELTRGGRRAMRPPYRIRKGRSPI</sequence>